<keyword evidence="1" id="KW-0812">Transmembrane</keyword>
<keyword evidence="1" id="KW-1133">Transmembrane helix</keyword>
<feature type="transmembrane region" description="Helical" evidence="1">
    <location>
        <begin position="110"/>
        <end position="133"/>
    </location>
</feature>
<sequence length="188" mass="21755">MNISNLIITIQQTLGTYLATLIMWGFLMTFLFNMVSRSSIVNQDKTLMWISLAIFLSYLLTDPLVSMAFEIESLRYASIFIIWCILDLTCLGIILLISRNSSIEKFPAKLYVIIGLLTNSSLFFCLYLDVSVYGNEERWWLWDLYTVTVNVMDLTMLAALLTNKDFFKLAAFLKFLKTKYSIQRELNA</sequence>
<dbReference type="Proteomes" id="UP000265938">
    <property type="component" value="Unassembled WGS sequence"/>
</dbReference>
<feature type="transmembrane region" description="Helical" evidence="1">
    <location>
        <begin position="47"/>
        <end position="69"/>
    </location>
</feature>
<name>A0A3A3EPT5_9GAMM</name>
<organism evidence="2 3">
    <name type="scientific">Pseudoalteromonas gelatinilytica</name>
    <dbReference type="NCBI Taxonomy" id="1703256"/>
    <lineage>
        <taxon>Bacteria</taxon>
        <taxon>Pseudomonadati</taxon>
        <taxon>Pseudomonadota</taxon>
        <taxon>Gammaproteobacteria</taxon>
        <taxon>Alteromonadales</taxon>
        <taxon>Pseudoalteromonadaceae</taxon>
        <taxon>Pseudoalteromonas</taxon>
    </lineage>
</organism>
<dbReference type="AlphaFoldDB" id="A0A3A3EPT5"/>
<feature type="transmembrane region" description="Helical" evidence="1">
    <location>
        <begin position="75"/>
        <end position="98"/>
    </location>
</feature>
<feature type="transmembrane region" description="Helical" evidence="1">
    <location>
        <begin position="139"/>
        <end position="161"/>
    </location>
</feature>
<evidence type="ECO:0000313" key="3">
    <source>
        <dbReference type="Proteomes" id="UP000265938"/>
    </source>
</evidence>
<proteinExistence type="predicted"/>
<keyword evidence="1" id="KW-0472">Membrane</keyword>
<evidence type="ECO:0000256" key="1">
    <source>
        <dbReference type="SAM" id="Phobius"/>
    </source>
</evidence>
<reference evidence="2 3" key="1">
    <citation type="submission" date="2018-09" db="EMBL/GenBank/DDBJ databases">
        <title>Identification of marine bacteria producing industrial enzymes.</title>
        <authorList>
            <person name="Cheng T.H."/>
            <person name="Saidin J."/>
            <person name="Muhd D.D."/>
            <person name="Isa M.N.M."/>
            <person name="Bakar M.F.A."/>
            <person name="Ismail N."/>
        </authorList>
    </citation>
    <scope>NUCLEOTIDE SEQUENCE [LARGE SCALE GENOMIC DNA]</scope>
    <source>
        <strain evidence="2 3">MNAD 1.6</strain>
    </source>
</reference>
<dbReference type="EMBL" id="QYSE01000001">
    <property type="protein sequence ID" value="RJF37746.1"/>
    <property type="molecule type" value="Genomic_DNA"/>
</dbReference>
<protein>
    <submittedName>
        <fullName evidence="2">Uncharacterized protein</fullName>
    </submittedName>
</protein>
<evidence type="ECO:0000313" key="2">
    <source>
        <dbReference type="EMBL" id="RJF37746.1"/>
    </source>
</evidence>
<accession>A0A3A3EPT5</accession>
<gene>
    <name evidence="2" type="ORF">D4741_06680</name>
</gene>
<feature type="transmembrane region" description="Helical" evidence="1">
    <location>
        <begin position="14"/>
        <end position="35"/>
    </location>
</feature>
<comment type="caution">
    <text evidence="2">The sequence shown here is derived from an EMBL/GenBank/DDBJ whole genome shotgun (WGS) entry which is preliminary data.</text>
</comment>